<dbReference type="EMBL" id="AGNK02005901">
    <property type="status" value="NOT_ANNOTATED_CDS"/>
    <property type="molecule type" value="Genomic_DNA"/>
</dbReference>
<reference evidence="2" key="1">
    <citation type="journal article" date="2012" name="Nat. Biotechnol.">
        <title>Reference genome sequence of the model plant Setaria.</title>
        <authorList>
            <person name="Bennetzen J.L."/>
            <person name="Schmutz J."/>
            <person name="Wang H."/>
            <person name="Percifield R."/>
            <person name="Hawkins J."/>
            <person name="Pontaroli A.C."/>
            <person name="Estep M."/>
            <person name="Feng L."/>
            <person name="Vaughn J.N."/>
            <person name="Grimwood J."/>
            <person name="Jenkins J."/>
            <person name="Barry K."/>
            <person name="Lindquist E."/>
            <person name="Hellsten U."/>
            <person name="Deshpande S."/>
            <person name="Wang X."/>
            <person name="Wu X."/>
            <person name="Mitros T."/>
            <person name="Triplett J."/>
            <person name="Yang X."/>
            <person name="Ye C.Y."/>
            <person name="Mauro-Herrera M."/>
            <person name="Wang L."/>
            <person name="Li P."/>
            <person name="Sharma M."/>
            <person name="Sharma R."/>
            <person name="Ronald P.C."/>
            <person name="Panaud O."/>
            <person name="Kellogg E.A."/>
            <person name="Brutnell T.P."/>
            <person name="Doust A.N."/>
            <person name="Tuskan G.A."/>
            <person name="Rokhsar D."/>
            <person name="Devos K.M."/>
        </authorList>
    </citation>
    <scope>NUCLEOTIDE SEQUENCE [LARGE SCALE GENOMIC DNA]</scope>
    <source>
        <strain evidence="2">cv. Yugu1</strain>
    </source>
</reference>
<dbReference type="HOGENOM" id="CLU_3336522_0_0_1"/>
<protein>
    <submittedName>
        <fullName evidence="1">Uncharacterized protein</fullName>
    </submittedName>
</protein>
<dbReference type="InParanoid" id="K4AI21"/>
<dbReference type="Proteomes" id="UP000004995">
    <property type="component" value="Unassembled WGS sequence"/>
</dbReference>
<sequence length="38" mass="4493">MGATWNIRTRQLWYIFDVDVVTVLEETNNIHWQLASAT</sequence>
<name>K4AI21_SETIT</name>
<evidence type="ECO:0000313" key="1">
    <source>
        <dbReference type="EnsemblPlants" id="KQK90170"/>
    </source>
</evidence>
<reference evidence="1" key="2">
    <citation type="submission" date="2018-08" db="UniProtKB">
        <authorList>
            <consortium name="EnsemblPlants"/>
        </authorList>
    </citation>
    <scope>IDENTIFICATION</scope>
    <source>
        <strain evidence="1">Yugu1</strain>
    </source>
</reference>
<keyword evidence="2" id="KW-1185">Reference proteome</keyword>
<proteinExistence type="predicted"/>
<dbReference type="EnsemblPlants" id="KQK90170">
    <property type="protein sequence ID" value="KQK90170"/>
    <property type="gene ID" value="SETIT_038528mg"/>
</dbReference>
<organism evidence="1 2">
    <name type="scientific">Setaria italica</name>
    <name type="common">Foxtail millet</name>
    <name type="synonym">Panicum italicum</name>
    <dbReference type="NCBI Taxonomy" id="4555"/>
    <lineage>
        <taxon>Eukaryota</taxon>
        <taxon>Viridiplantae</taxon>
        <taxon>Streptophyta</taxon>
        <taxon>Embryophyta</taxon>
        <taxon>Tracheophyta</taxon>
        <taxon>Spermatophyta</taxon>
        <taxon>Magnoliopsida</taxon>
        <taxon>Liliopsida</taxon>
        <taxon>Poales</taxon>
        <taxon>Poaceae</taxon>
        <taxon>PACMAD clade</taxon>
        <taxon>Panicoideae</taxon>
        <taxon>Panicodae</taxon>
        <taxon>Paniceae</taxon>
        <taxon>Cenchrinae</taxon>
        <taxon>Setaria</taxon>
    </lineage>
</organism>
<dbReference type="Gramene" id="KQK90170">
    <property type="protein sequence ID" value="KQK90170"/>
    <property type="gene ID" value="SETIT_038528mg"/>
</dbReference>
<accession>K4AI21</accession>
<dbReference type="AlphaFoldDB" id="K4AI21"/>
<evidence type="ECO:0000313" key="2">
    <source>
        <dbReference type="Proteomes" id="UP000004995"/>
    </source>
</evidence>